<proteinExistence type="predicted"/>
<dbReference type="AlphaFoldDB" id="A0A5B7DZ89"/>
<dbReference type="EMBL" id="VSRR010001651">
    <property type="protein sequence ID" value="MPC26788.1"/>
    <property type="molecule type" value="Genomic_DNA"/>
</dbReference>
<protein>
    <submittedName>
        <fullName evidence="1">Uncharacterized protein</fullName>
    </submittedName>
</protein>
<comment type="caution">
    <text evidence="1">The sequence shown here is derived from an EMBL/GenBank/DDBJ whole genome shotgun (WGS) entry which is preliminary data.</text>
</comment>
<dbReference type="Proteomes" id="UP000324222">
    <property type="component" value="Unassembled WGS sequence"/>
</dbReference>
<sequence>MDQWEEVNKVQGEEEPSLLDLVLTKKPEPPPSLQYLSLMGRSDHVTLELEMQEEDGVRYRDDDKKRDYIIQEQILKN</sequence>
<organism evidence="1 2">
    <name type="scientific">Portunus trituberculatus</name>
    <name type="common">Swimming crab</name>
    <name type="synonym">Neptunus trituberculatus</name>
    <dbReference type="NCBI Taxonomy" id="210409"/>
    <lineage>
        <taxon>Eukaryota</taxon>
        <taxon>Metazoa</taxon>
        <taxon>Ecdysozoa</taxon>
        <taxon>Arthropoda</taxon>
        <taxon>Crustacea</taxon>
        <taxon>Multicrustacea</taxon>
        <taxon>Malacostraca</taxon>
        <taxon>Eumalacostraca</taxon>
        <taxon>Eucarida</taxon>
        <taxon>Decapoda</taxon>
        <taxon>Pleocyemata</taxon>
        <taxon>Brachyura</taxon>
        <taxon>Eubrachyura</taxon>
        <taxon>Portunoidea</taxon>
        <taxon>Portunidae</taxon>
        <taxon>Portuninae</taxon>
        <taxon>Portunus</taxon>
    </lineage>
</organism>
<reference evidence="1 2" key="1">
    <citation type="submission" date="2019-05" db="EMBL/GenBank/DDBJ databases">
        <title>Another draft genome of Portunus trituberculatus and its Hox gene families provides insights of decapod evolution.</title>
        <authorList>
            <person name="Jeong J.-H."/>
            <person name="Song I."/>
            <person name="Kim S."/>
            <person name="Choi T."/>
            <person name="Kim D."/>
            <person name="Ryu S."/>
            <person name="Kim W."/>
        </authorList>
    </citation>
    <scope>NUCLEOTIDE SEQUENCE [LARGE SCALE GENOMIC DNA]</scope>
    <source>
        <tissue evidence="1">Muscle</tissue>
    </source>
</reference>
<keyword evidence="2" id="KW-1185">Reference proteome</keyword>
<gene>
    <name evidence="1" type="ORF">E2C01_019938</name>
</gene>
<evidence type="ECO:0000313" key="2">
    <source>
        <dbReference type="Proteomes" id="UP000324222"/>
    </source>
</evidence>
<accession>A0A5B7DZ89</accession>
<name>A0A5B7DZ89_PORTR</name>
<evidence type="ECO:0000313" key="1">
    <source>
        <dbReference type="EMBL" id="MPC26788.1"/>
    </source>
</evidence>